<dbReference type="SUPFAM" id="SSF50249">
    <property type="entry name" value="Nucleic acid-binding proteins"/>
    <property type="match status" value="1"/>
</dbReference>
<evidence type="ECO:0000313" key="2">
    <source>
        <dbReference type="EnsemblPlants" id="HORVU.MOREX.r3.7HG0723490.1"/>
    </source>
</evidence>
<dbReference type="Gramene" id="HORVU.MOREX.r3.7HG0723490.1">
    <property type="protein sequence ID" value="HORVU.MOREX.r3.7HG0723490.1"/>
    <property type="gene ID" value="HORVU.MOREX.r3.7HG0723490"/>
</dbReference>
<dbReference type="Gene3D" id="2.40.50.140">
    <property type="entry name" value="Nucleic acid-binding proteins"/>
    <property type="match status" value="1"/>
</dbReference>
<dbReference type="InterPro" id="IPR003871">
    <property type="entry name" value="RFA1B/D_OB_1st"/>
</dbReference>
<feature type="domain" description="Replication protein A 70 kDa DNA-binding subunit B/D first OB fold" evidence="1">
    <location>
        <begin position="2"/>
        <end position="64"/>
    </location>
</feature>
<evidence type="ECO:0000259" key="1">
    <source>
        <dbReference type="Pfam" id="PF02721"/>
    </source>
</evidence>
<sequence length="155" mass="17710">MVDRKDGVIEGTIPPEIAKQFRKRIREGSVYKIQHYLIERPKNTYKATDHPHRLSSIKTTVVTPIIPQPVDFPLIAHNTLPFSELEKRIGSKVLMPDTVGLMVSVTDLLPPTGAAKEPRRQITITYGQYTSYALPFYTHHLCTHYHTVRQTITSF</sequence>
<dbReference type="Gramene" id="HORVU.MOREX.r2.7HG0599890.1">
    <property type="protein sequence ID" value="HORVU.MOREX.r2.7HG0599890.1"/>
    <property type="gene ID" value="HORVU.MOREX.r2.7HG0599890"/>
</dbReference>
<keyword evidence="3" id="KW-1185">Reference proteome</keyword>
<proteinExistence type="predicted"/>
<dbReference type="PANTHER" id="PTHR47165">
    <property type="entry name" value="OS03G0429900 PROTEIN"/>
    <property type="match status" value="1"/>
</dbReference>
<reference evidence="2" key="3">
    <citation type="submission" date="2022-01" db="UniProtKB">
        <authorList>
            <consortium name="EnsemblPlants"/>
        </authorList>
    </citation>
    <scope>IDENTIFICATION</scope>
    <source>
        <strain evidence="2">subsp. vulgare</strain>
    </source>
</reference>
<dbReference type="PANTHER" id="PTHR47165:SF4">
    <property type="entry name" value="OS03G0429900 PROTEIN"/>
    <property type="match status" value="1"/>
</dbReference>
<dbReference type="Pfam" id="PF02721">
    <property type="entry name" value="DUF223"/>
    <property type="match status" value="1"/>
</dbReference>
<organism evidence="2 3">
    <name type="scientific">Hordeum vulgare subsp. vulgare</name>
    <name type="common">Domesticated barley</name>
    <dbReference type="NCBI Taxonomy" id="112509"/>
    <lineage>
        <taxon>Eukaryota</taxon>
        <taxon>Viridiplantae</taxon>
        <taxon>Streptophyta</taxon>
        <taxon>Embryophyta</taxon>
        <taxon>Tracheophyta</taxon>
        <taxon>Spermatophyta</taxon>
        <taxon>Magnoliopsida</taxon>
        <taxon>Liliopsida</taxon>
        <taxon>Poales</taxon>
        <taxon>Poaceae</taxon>
        <taxon>BOP clade</taxon>
        <taxon>Pooideae</taxon>
        <taxon>Triticodae</taxon>
        <taxon>Triticeae</taxon>
        <taxon>Hordeinae</taxon>
        <taxon>Hordeum</taxon>
    </lineage>
</organism>
<dbReference type="AlphaFoldDB" id="A0A8I6YRZ9"/>
<reference evidence="2" key="2">
    <citation type="submission" date="2020-10" db="EMBL/GenBank/DDBJ databases">
        <authorList>
            <person name="Scholz U."/>
            <person name="Mascher M."/>
            <person name="Fiebig A."/>
        </authorList>
    </citation>
    <scope>NUCLEOTIDE SEQUENCE [LARGE SCALE GENOMIC DNA]</scope>
    <source>
        <strain evidence="2">cv. Morex</strain>
    </source>
</reference>
<dbReference type="InterPro" id="IPR012340">
    <property type="entry name" value="NA-bd_OB-fold"/>
</dbReference>
<dbReference type="EnsemblPlants" id="HORVU.MOREX.r3.7HG0723490.1">
    <property type="protein sequence ID" value="HORVU.MOREX.r3.7HG0723490.1"/>
    <property type="gene ID" value="HORVU.MOREX.r3.7HG0723490"/>
</dbReference>
<dbReference type="Proteomes" id="UP000011116">
    <property type="component" value="Chromosome 7H"/>
</dbReference>
<evidence type="ECO:0000313" key="3">
    <source>
        <dbReference type="Proteomes" id="UP000011116"/>
    </source>
</evidence>
<name>A0A8I6YRZ9_HORVV</name>
<reference evidence="3" key="1">
    <citation type="journal article" date="2012" name="Nature">
        <title>A physical, genetic and functional sequence assembly of the barley genome.</title>
        <authorList>
            <consortium name="The International Barley Genome Sequencing Consortium"/>
            <person name="Mayer K.F."/>
            <person name="Waugh R."/>
            <person name="Brown J.W."/>
            <person name="Schulman A."/>
            <person name="Langridge P."/>
            <person name="Platzer M."/>
            <person name="Fincher G.B."/>
            <person name="Muehlbauer G.J."/>
            <person name="Sato K."/>
            <person name="Close T.J."/>
            <person name="Wise R.P."/>
            <person name="Stein N."/>
        </authorList>
    </citation>
    <scope>NUCLEOTIDE SEQUENCE [LARGE SCALE GENOMIC DNA]</scope>
    <source>
        <strain evidence="3">cv. Morex</strain>
    </source>
</reference>
<protein>
    <recommendedName>
        <fullName evidence="1">Replication protein A 70 kDa DNA-binding subunit B/D first OB fold domain-containing protein</fullName>
    </recommendedName>
</protein>
<accession>A0A8I6YRZ9</accession>